<organism evidence="2">
    <name type="scientific">Clastoptera arizonana</name>
    <name type="common">Arizona spittle bug</name>
    <dbReference type="NCBI Taxonomy" id="38151"/>
    <lineage>
        <taxon>Eukaryota</taxon>
        <taxon>Metazoa</taxon>
        <taxon>Ecdysozoa</taxon>
        <taxon>Arthropoda</taxon>
        <taxon>Hexapoda</taxon>
        <taxon>Insecta</taxon>
        <taxon>Pterygota</taxon>
        <taxon>Neoptera</taxon>
        <taxon>Paraneoptera</taxon>
        <taxon>Hemiptera</taxon>
        <taxon>Auchenorrhyncha</taxon>
        <taxon>Cercopoidea</taxon>
        <taxon>Clastopteridae</taxon>
        <taxon>Clastoptera</taxon>
    </lineage>
</organism>
<evidence type="ECO:0000256" key="1">
    <source>
        <dbReference type="SAM" id="Coils"/>
    </source>
</evidence>
<accession>A0A1B6EBB0</accession>
<dbReference type="EMBL" id="GEDC01002095">
    <property type="protein sequence ID" value="JAS35203.1"/>
    <property type="molecule type" value="Transcribed_RNA"/>
</dbReference>
<gene>
    <name evidence="2" type="ORF">g.42554</name>
</gene>
<protein>
    <recommendedName>
        <fullName evidence="3">Kinetochore protein SPC25</fullName>
    </recommendedName>
</protein>
<evidence type="ECO:0000313" key="2">
    <source>
        <dbReference type="EMBL" id="JAS35203.1"/>
    </source>
</evidence>
<feature type="coiled-coil region" evidence="1">
    <location>
        <begin position="40"/>
        <end position="129"/>
    </location>
</feature>
<sequence length="235" mass="28308">MDQLEDLKFRWEEQSQQACCQLEGSCDNILKIFQNCDNFLDNLVQKKKGSEEKCNELRELLNNTHLKEENLKKDMKELTKLKEEYDFKFDLMTKNLEDVTKDIPKENEIQELKNKELLLKEELNSKVTEMKLEFDTFKHVIKCYQIYFDCHIYLEEPNYVIFEFEKRQKKDVKSEYFVKLKQSLCDGKEYFELVDLHKKLSCHKNDLAKKLQDTKDVAGLLVFVRNQYKLLMEKN</sequence>
<dbReference type="AlphaFoldDB" id="A0A1B6EBB0"/>
<reference evidence="2" key="1">
    <citation type="submission" date="2015-12" db="EMBL/GenBank/DDBJ databases">
        <title>De novo transcriptome assembly of four potential Pierce s Disease insect vectors from Arizona vineyards.</title>
        <authorList>
            <person name="Tassone E.E."/>
        </authorList>
    </citation>
    <scope>NUCLEOTIDE SEQUENCE</scope>
</reference>
<keyword evidence="1" id="KW-0175">Coiled coil</keyword>
<proteinExistence type="predicted"/>
<name>A0A1B6EBB0_9HEMI</name>
<evidence type="ECO:0008006" key="3">
    <source>
        <dbReference type="Google" id="ProtNLM"/>
    </source>
</evidence>